<evidence type="ECO:0000256" key="1">
    <source>
        <dbReference type="ARBA" id="ARBA00004651"/>
    </source>
</evidence>
<reference evidence="7 8" key="1">
    <citation type="journal article" date="2018" name="ACS Chem. Biol.">
        <title>Ketoreductase domain dysfunction expands chemodiversity: malyngamide biosynthesis in the cyanobacterium Okeania hirsuta.</title>
        <authorList>
            <person name="Moss N.A."/>
            <person name="Leao T."/>
            <person name="Rankin M."/>
            <person name="McCullough T.M."/>
            <person name="Qu P."/>
            <person name="Korobeynikov A."/>
            <person name="Smith J.L."/>
            <person name="Gerwick L."/>
            <person name="Gerwick W.H."/>
        </authorList>
    </citation>
    <scope>NUCLEOTIDE SEQUENCE [LARGE SCALE GENOMIC DNA]</scope>
    <source>
        <strain evidence="7 8">PAB10Feb10-1</strain>
    </source>
</reference>
<proteinExistence type="predicted"/>
<organism evidence="7 8">
    <name type="scientific">Okeania hirsuta</name>
    <dbReference type="NCBI Taxonomy" id="1458930"/>
    <lineage>
        <taxon>Bacteria</taxon>
        <taxon>Bacillati</taxon>
        <taxon>Cyanobacteriota</taxon>
        <taxon>Cyanophyceae</taxon>
        <taxon>Oscillatoriophycideae</taxon>
        <taxon>Oscillatoriales</taxon>
        <taxon>Microcoleaceae</taxon>
        <taxon>Okeania</taxon>
    </lineage>
</organism>
<comment type="caution">
    <text evidence="7">The sequence shown here is derived from an EMBL/GenBank/DDBJ whole genome shotgun (WGS) entry which is preliminary data.</text>
</comment>
<feature type="transmembrane region" description="Helical" evidence="6">
    <location>
        <begin position="186"/>
        <end position="212"/>
    </location>
</feature>
<evidence type="ECO:0000256" key="5">
    <source>
        <dbReference type="ARBA" id="ARBA00023136"/>
    </source>
</evidence>
<accession>A0A3N6P743</accession>
<comment type="subcellular location">
    <subcellularLocation>
        <location evidence="1">Cell membrane</location>
        <topology evidence="1">Multi-pass membrane protein</topology>
    </subcellularLocation>
</comment>
<keyword evidence="3 6" id="KW-0812">Transmembrane</keyword>
<dbReference type="RefSeq" id="WP_124155221.1">
    <property type="nucleotide sequence ID" value="NZ_CAWOLW010000064.1"/>
</dbReference>
<dbReference type="EMBL" id="RCBY01000156">
    <property type="protein sequence ID" value="RQH32370.1"/>
    <property type="molecule type" value="Genomic_DNA"/>
</dbReference>
<gene>
    <name evidence="7" type="ORF">D5R40_22425</name>
</gene>
<dbReference type="AlphaFoldDB" id="A0A3N6P743"/>
<name>A0A3N6P743_9CYAN</name>
<feature type="transmembrane region" description="Helical" evidence="6">
    <location>
        <begin position="112"/>
        <end position="133"/>
    </location>
</feature>
<feature type="transmembrane region" description="Helical" evidence="6">
    <location>
        <begin position="71"/>
        <end position="91"/>
    </location>
</feature>
<evidence type="ECO:0000313" key="8">
    <source>
        <dbReference type="Proteomes" id="UP000269154"/>
    </source>
</evidence>
<evidence type="ECO:0000313" key="7">
    <source>
        <dbReference type="EMBL" id="RQH32370.1"/>
    </source>
</evidence>
<keyword evidence="4 6" id="KW-1133">Transmembrane helix</keyword>
<sequence length="222" mass="24250">MITKLLLSGIFIGFFIALPFGGNAVLCTKNTLSYGGKSGLATGLGAATAHTTYSFIGFSGLVAVKSLLSNYLGILEIIGGLFLCYFGVSSIRKDIFDINTDNMQKSGLIKTYLGSTLFALTNPKSIIVASILITESEIFNMIDYNEVFLLTVILSSIFMGSTLWWLILVTFLSFLKKVLNQIYLVVLNRIAGALVIFFGLFFSVLGFAKIWLFPHSTLQFIG</sequence>
<dbReference type="InterPro" id="IPR001123">
    <property type="entry name" value="LeuE-type"/>
</dbReference>
<evidence type="ECO:0000256" key="6">
    <source>
        <dbReference type="SAM" id="Phobius"/>
    </source>
</evidence>
<keyword evidence="2" id="KW-1003">Cell membrane</keyword>
<protein>
    <recommendedName>
        <fullName evidence="9">LysE family translocator</fullName>
    </recommendedName>
</protein>
<evidence type="ECO:0000256" key="3">
    <source>
        <dbReference type="ARBA" id="ARBA00022692"/>
    </source>
</evidence>
<keyword evidence="5 6" id="KW-0472">Membrane</keyword>
<dbReference type="Pfam" id="PF01810">
    <property type="entry name" value="LysE"/>
    <property type="match status" value="1"/>
</dbReference>
<evidence type="ECO:0008006" key="9">
    <source>
        <dbReference type="Google" id="ProtNLM"/>
    </source>
</evidence>
<feature type="transmembrane region" description="Helical" evidence="6">
    <location>
        <begin position="148"/>
        <end position="174"/>
    </location>
</feature>
<dbReference type="Proteomes" id="UP000269154">
    <property type="component" value="Unassembled WGS sequence"/>
</dbReference>
<dbReference type="GO" id="GO:0015171">
    <property type="term" value="F:amino acid transmembrane transporter activity"/>
    <property type="evidence" value="ECO:0007669"/>
    <property type="project" value="TreeGrafter"/>
</dbReference>
<evidence type="ECO:0000256" key="4">
    <source>
        <dbReference type="ARBA" id="ARBA00022989"/>
    </source>
</evidence>
<dbReference type="PANTHER" id="PTHR30086:SF20">
    <property type="entry name" value="ARGININE EXPORTER PROTEIN ARGO-RELATED"/>
    <property type="match status" value="1"/>
</dbReference>
<evidence type="ECO:0000256" key="2">
    <source>
        <dbReference type="ARBA" id="ARBA00022475"/>
    </source>
</evidence>
<keyword evidence="8" id="KW-1185">Reference proteome</keyword>
<dbReference type="PANTHER" id="PTHR30086">
    <property type="entry name" value="ARGININE EXPORTER PROTEIN ARGO"/>
    <property type="match status" value="1"/>
</dbReference>
<dbReference type="GO" id="GO:0005886">
    <property type="term" value="C:plasma membrane"/>
    <property type="evidence" value="ECO:0007669"/>
    <property type="project" value="UniProtKB-SubCell"/>
</dbReference>